<reference evidence="3" key="1">
    <citation type="submission" date="2016-09" db="EMBL/GenBank/DDBJ databases">
        <title>Draft genome sequence of a novel species of the family Streptococcaceae isolated from flowers.</title>
        <authorList>
            <person name="Chuah L.-O."/>
            <person name="Yap K.-P."/>
            <person name="Thong K.L."/>
            <person name="Liong M.T."/>
            <person name="Ahmad R."/>
            <person name="Rusul G."/>
        </authorList>
    </citation>
    <scope>NUCLEOTIDE SEQUENCE [LARGE SCALE GENOMIC DNA]</scope>
    <source>
        <strain evidence="3">DF1</strain>
    </source>
</reference>
<keyword evidence="2" id="KW-0808">Transferase</keyword>
<organism evidence="2 3">
    <name type="scientific">Floricoccus tropicus</name>
    <dbReference type="NCBI Taxonomy" id="1859473"/>
    <lineage>
        <taxon>Bacteria</taxon>
        <taxon>Bacillati</taxon>
        <taxon>Bacillota</taxon>
        <taxon>Bacilli</taxon>
        <taxon>Lactobacillales</taxon>
        <taxon>Streptococcaceae</taxon>
        <taxon>Floricoccus</taxon>
    </lineage>
</organism>
<proteinExistence type="predicted"/>
<dbReference type="PROSITE" id="PS51186">
    <property type="entry name" value="GNAT"/>
    <property type="match status" value="1"/>
</dbReference>
<dbReference type="InterPro" id="IPR051531">
    <property type="entry name" value="N-acetyltransferase"/>
</dbReference>
<accession>A0A1E8GQA5</accession>
<dbReference type="InterPro" id="IPR016181">
    <property type="entry name" value="Acyl_CoA_acyltransferase"/>
</dbReference>
<dbReference type="Proteomes" id="UP000178622">
    <property type="component" value="Unassembled WGS sequence"/>
</dbReference>
<comment type="caution">
    <text evidence="2">The sequence shown here is derived from an EMBL/GenBank/DDBJ whole genome shotgun (WGS) entry which is preliminary data.</text>
</comment>
<dbReference type="EMBL" id="MKIR01000001">
    <property type="protein sequence ID" value="OFI50419.1"/>
    <property type="molecule type" value="Genomic_DNA"/>
</dbReference>
<protein>
    <submittedName>
        <fullName evidence="2">GNAT family N-acetyltransferase</fullName>
    </submittedName>
</protein>
<gene>
    <name evidence="2" type="ORF">BG261_00610</name>
</gene>
<dbReference type="PANTHER" id="PTHR43792:SF1">
    <property type="entry name" value="N-ACETYLTRANSFERASE DOMAIN-CONTAINING PROTEIN"/>
    <property type="match status" value="1"/>
</dbReference>
<dbReference type="GO" id="GO:0016747">
    <property type="term" value="F:acyltransferase activity, transferring groups other than amino-acyl groups"/>
    <property type="evidence" value="ECO:0007669"/>
    <property type="project" value="InterPro"/>
</dbReference>
<dbReference type="Gene3D" id="3.40.630.30">
    <property type="match status" value="1"/>
</dbReference>
<evidence type="ECO:0000313" key="2">
    <source>
        <dbReference type="EMBL" id="OFI50419.1"/>
    </source>
</evidence>
<dbReference type="AlphaFoldDB" id="A0A1E8GQA5"/>
<evidence type="ECO:0000259" key="1">
    <source>
        <dbReference type="PROSITE" id="PS51186"/>
    </source>
</evidence>
<feature type="domain" description="N-acetyltransferase" evidence="1">
    <location>
        <begin position="1"/>
        <end position="161"/>
    </location>
</feature>
<dbReference type="STRING" id="1859473.BG261_00610"/>
<dbReference type="InterPro" id="IPR000182">
    <property type="entry name" value="GNAT_dom"/>
</dbReference>
<evidence type="ECO:0000313" key="3">
    <source>
        <dbReference type="Proteomes" id="UP000178622"/>
    </source>
</evidence>
<name>A0A1E8GQA5_9LACT</name>
<dbReference type="PANTHER" id="PTHR43792">
    <property type="entry name" value="GNAT FAMILY, PUTATIVE (AFU_ORTHOLOGUE AFUA_3G00765)-RELATED-RELATED"/>
    <property type="match status" value="1"/>
</dbReference>
<keyword evidence="3" id="KW-1185">Reference proteome</keyword>
<sequence>MLREWELGDEKYLKSFLGDDRVMYAYEGAFSDERIVSWLEWNIESYKKNGYGLWAIELKDDGKVIGECGLTDQVVEGEIYKEIGYHLIFDEWHKGYAVEAARAVKEYAFNELKVREVVSTVRNNNIASMNVAIRNGMTADRIFNKFYKGIDMPHFLFKVKK</sequence>
<dbReference type="SUPFAM" id="SSF55729">
    <property type="entry name" value="Acyl-CoA N-acyltransferases (Nat)"/>
    <property type="match status" value="1"/>
</dbReference>
<dbReference type="Pfam" id="PF13302">
    <property type="entry name" value="Acetyltransf_3"/>
    <property type="match status" value="1"/>
</dbReference>